<dbReference type="EMBL" id="CP138333">
    <property type="protein sequence ID" value="WZX29873.1"/>
    <property type="molecule type" value="Genomic_DNA"/>
</dbReference>
<dbReference type="RefSeq" id="WP_342388408.1">
    <property type="nucleotide sequence ID" value="NZ_CP138333.2"/>
</dbReference>
<dbReference type="Gene3D" id="3.90.1150.200">
    <property type="match status" value="1"/>
</dbReference>
<organism evidence="2 3">
    <name type="scientific">Salinicoccus bachuensis</name>
    <dbReference type="NCBI Taxonomy" id="3136731"/>
    <lineage>
        <taxon>Bacteria</taxon>
        <taxon>Bacillati</taxon>
        <taxon>Bacillota</taxon>
        <taxon>Bacilli</taxon>
        <taxon>Bacillales</taxon>
        <taxon>Staphylococcaceae</taxon>
        <taxon>Salinicoccus</taxon>
    </lineage>
</organism>
<dbReference type="InterPro" id="IPR014922">
    <property type="entry name" value="YdhG-like"/>
</dbReference>
<feature type="domain" description="YdhG-like" evidence="1">
    <location>
        <begin position="16"/>
        <end position="111"/>
    </location>
</feature>
<gene>
    <name evidence="2" type="ORF">RQP18_01520</name>
</gene>
<reference evidence="3" key="1">
    <citation type="submission" date="2023-10" db="EMBL/GenBank/DDBJ databases">
        <title>Genome analysis and identification of Salinococcus sp. Bachu38 nov., a PGPR from the rhizosphere of Tamarix.</title>
        <authorList>
            <person name="Liang Z."/>
            <person name="Zhang X."/>
            <person name="Jia J."/>
            <person name="Chen X."/>
            <person name="Wang Y."/>
            <person name="Wang Q."/>
            <person name="Wang R."/>
        </authorList>
    </citation>
    <scope>NUCLEOTIDE SEQUENCE [LARGE SCALE GENOMIC DNA]</scope>
    <source>
        <strain evidence="3">Bachu38</strain>
    </source>
</reference>
<evidence type="ECO:0000313" key="3">
    <source>
        <dbReference type="Proteomes" id="UP001455384"/>
    </source>
</evidence>
<evidence type="ECO:0000313" key="2">
    <source>
        <dbReference type="EMBL" id="WZX29873.1"/>
    </source>
</evidence>
<proteinExistence type="predicted"/>
<dbReference type="SUPFAM" id="SSF159888">
    <property type="entry name" value="YdhG-like"/>
    <property type="match status" value="1"/>
</dbReference>
<name>A0ABZ3CKJ9_9STAP</name>
<evidence type="ECO:0000259" key="1">
    <source>
        <dbReference type="Pfam" id="PF08818"/>
    </source>
</evidence>
<sequence length="122" mass="14161">MAVFDEFINGIDNGEQREKVEQVLSWVHDTYPDMERVVKWNQPMFTDHGTYIIGFSVAKKHMSVAPENKAITEFSGALEEAGYAHTSQIFRIPWDSEVDYDLLKKIIDFNIEDKAGLDTFWR</sequence>
<keyword evidence="3" id="KW-1185">Reference proteome</keyword>
<accession>A0ABZ3CKJ9</accession>
<dbReference type="Proteomes" id="UP001455384">
    <property type="component" value="Chromosome"/>
</dbReference>
<protein>
    <submittedName>
        <fullName evidence="2">Iron chaperone</fullName>
    </submittedName>
</protein>
<dbReference type="Pfam" id="PF08818">
    <property type="entry name" value="DUF1801"/>
    <property type="match status" value="1"/>
</dbReference>